<protein>
    <recommendedName>
        <fullName evidence="4">BAT2 N-terminal domain-containing protein</fullName>
    </recommendedName>
</protein>
<feature type="compositionally biased region" description="Low complexity" evidence="1">
    <location>
        <begin position="981"/>
        <end position="1013"/>
    </location>
</feature>
<feature type="region of interest" description="Disordered" evidence="1">
    <location>
        <begin position="1"/>
        <end position="82"/>
    </location>
</feature>
<organism evidence="2 3">
    <name type="scientific">Cyclotella cryptica</name>
    <dbReference type="NCBI Taxonomy" id="29204"/>
    <lineage>
        <taxon>Eukaryota</taxon>
        <taxon>Sar</taxon>
        <taxon>Stramenopiles</taxon>
        <taxon>Ochrophyta</taxon>
        <taxon>Bacillariophyta</taxon>
        <taxon>Coscinodiscophyceae</taxon>
        <taxon>Thalassiosirophycidae</taxon>
        <taxon>Stephanodiscales</taxon>
        <taxon>Stephanodiscaceae</taxon>
        <taxon>Cyclotella</taxon>
    </lineage>
</organism>
<feature type="compositionally biased region" description="Basic and acidic residues" evidence="1">
    <location>
        <begin position="859"/>
        <end position="903"/>
    </location>
</feature>
<feature type="compositionally biased region" description="Polar residues" evidence="1">
    <location>
        <begin position="439"/>
        <end position="473"/>
    </location>
</feature>
<feature type="compositionally biased region" description="Gly residues" evidence="1">
    <location>
        <begin position="183"/>
        <end position="196"/>
    </location>
</feature>
<keyword evidence="3" id="KW-1185">Reference proteome</keyword>
<feature type="region of interest" description="Disordered" evidence="1">
    <location>
        <begin position="1162"/>
        <end position="1306"/>
    </location>
</feature>
<feature type="compositionally biased region" description="Basic and acidic residues" evidence="1">
    <location>
        <begin position="197"/>
        <end position="247"/>
    </location>
</feature>
<feature type="compositionally biased region" description="Acidic residues" evidence="1">
    <location>
        <begin position="1174"/>
        <end position="1186"/>
    </location>
</feature>
<feature type="compositionally biased region" description="Acidic residues" evidence="1">
    <location>
        <begin position="162"/>
        <end position="171"/>
    </location>
</feature>
<feature type="compositionally biased region" description="Basic and acidic residues" evidence="1">
    <location>
        <begin position="640"/>
        <end position="739"/>
    </location>
</feature>
<feature type="compositionally biased region" description="Gly residues" evidence="1">
    <location>
        <begin position="269"/>
        <end position="278"/>
    </location>
</feature>
<feature type="compositionally biased region" description="Basic residues" evidence="1">
    <location>
        <begin position="1205"/>
        <end position="1215"/>
    </location>
</feature>
<feature type="compositionally biased region" description="Polar residues" evidence="1">
    <location>
        <begin position="14"/>
        <end position="29"/>
    </location>
</feature>
<proteinExistence type="predicted"/>
<feature type="compositionally biased region" description="Polar residues" evidence="1">
    <location>
        <begin position="904"/>
        <end position="932"/>
    </location>
</feature>
<feature type="compositionally biased region" description="Polar residues" evidence="1">
    <location>
        <begin position="1026"/>
        <end position="1037"/>
    </location>
</feature>
<feature type="compositionally biased region" description="Low complexity" evidence="1">
    <location>
        <begin position="537"/>
        <end position="549"/>
    </location>
</feature>
<accession>A0ABD3QMQ6</accession>
<reference evidence="2 3" key="1">
    <citation type="journal article" date="2020" name="G3 (Bethesda)">
        <title>Improved Reference Genome for Cyclotella cryptica CCMP332, a Model for Cell Wall Morphogenesis, Salinity Adaptation, and Lipid Production in Diatoms (Bacillariophyta).</title>
        <authorList>
            <person name="Roberts W.R."/>
            <person name="Downey K.M."/>
            <person name="Ruck E.C."/>
            <person name="Traller J.C."/>
            <person name="Alverson A.J."/>
        </authorList>
    </citation>
    <scope>NUCLEOTIDE SEQUENCE [LARGE SCALE GENOMIC DNA]</scope>
    <source>
        <strain evidence="2 3">CCMP332</strain>
    </source>
</reference>
<feature type="compositionally biased region" description="Pro residues" evidence="1">
    <location>
        <begin position="600"/>
        <end position="609"/>
    </location>
</feature>
<feature type="compositionally biased region" description="Basic and acidic residues" evidence="1">
    <location>
        <begin position="147"/>
        <end position="161"/>
    </location>
</feature>
<feature type="compositionally biased region" description="Polar residues" evidence="1">
    <location>
        <begin position="486"/>
        <end position="501"/>
    </location>
</feature>
<feature type="compositionally biased region" description="Low complexity" evidence="1">
    <location>
        <begin position="1187"/>
        <end position="1204"/>
    </location>
</feature>
<feature type="compositionally biased region" description="Basic and acidic residues" evidence="1">
    <location>
        <begin position="808"/>
        <end position="848"/>
    </location>
</feature>
<feature type="region of interest" description="Disordered" evidence="1">
    <location>
        <begin position="130"/>
        <end position="1039"/>
    </location>
</feature>
<feature type="compositionally biased region" description="Gly residues" evidence="1">
    <location>
        <begin position="1216"/>
        <end position="1226"/>
    </location>
</feature>
<feature type="compositionally biased region" description="Basic and acidic residues" evidence="1">
    <location>
        <begin position="254"/>
        <end position="267"/>
    </location>
</feature>
<feature type="compositionally biased region" description="Basic residues" evidence="1">
    <location>
        <begin position="849"/>
        <end position="858"/>
    </location>
</feature>
<gene>
    <name evidence="2" type="ORF">HJC23_000922</name>
</gene>
<feature type="compositionally biased region" description="Pro residues" evidence="1">
    <location>
        <begin position="1014"/>
        <end position="1024"/>
    </location>
</feature>
<dbReference type="EMBL" id="JABMIG020000026">
    <property type="protein sequence ID" value="KAL3801484.1"/>
    <property type="molecule type" value="Genomic_DNA"/>
</dbReference>
<dbReference type="Proteomes" id="UP001516023">
    <property type="component" value="Unassembled WGS sequence"/>
</dbReference>
<feature type="compositionally biased region" description="Basic and acidic residues" evidence="1">
    <location>
        <begin position="1286"/>
        <end position="1298"/>
    </location>
</feature>
<feature type="compositionally biased region" description="Pro residues" evidence="1">
    <location>
        <begin position="939"/>
        <end position="950"/>
    </location>
</feature>
<evidence type="ECO:0000313" key="3">
    <source>
        <dbReference type="Proteomes" id="UP001516023"/>
    </source>
</evidence>
<sequence length="1306" mass="140758">MSGFGSRIRRQFESSRPTNATPSSTSQPKNIRGLTRLSTAPNAGGANSTTAAVAATGGGLLGTRAPVPVNTPSLRKENGGQDATVSLVNRGGRAGWAVADATGGGAAGSGGSVDPTPANVAEVVAVHANHGGKTAPESKNVPWAMHPAREGSRSEPKRRWGDEEESEDEDFPTIGAAAAAVSGEGGASGVAAGGGGVRREPQLEDRRRDRRPYEHYDDHRGYHRGEYNGREYGYRPRGDDRGMDRGGDYGGYRPTRDYVDVPHREGRYGAAGGGGGGPYERRPVYERRREYDDYRRDYGDYRGDRGMSDRGDRGIPDRGERGMSDRADSGADRDRMAGDRGGYRERYEPTHRHSYAGRHSQYEEGEGRWGFAKRSSHFERSEYGRYSEARYERDGEGGIGRYNDRDGGEEAYSRPMERPSSRRERIEESTDLGGRGAPQMQQKPYRQPSGDVSPTNPDRSETATTSPRRSSGGLSEARQPGLAPVSRSTTAPPRASETQTPMVLLRNEKTAAAGNVTSQTSGEESNEKDAGANKSETAANAPPTSTAWAPTPPVVPVSLAETMGSQPEPAPQPQPIIDEKTSMVQSAVTDEVTEEAKPTPTAPVPPSPEKSPEETAAEQQQNILRQVAERRAAAASTRKLWTDPDKPSKATEEKSHQKKITDKKQSSEKGTEKSAEKKSTERAERKERPEKKEQSERRERPNPCRIEGHDHDWKDCPRNTRSENYRESAKEEDRERALAEKPNPCKIEGHDHDWRDCPNNPKSENFERNNPCRIEGHDHDWNDCPNNPKSDNFGKFPKGERRRGGRGASDKKERKGKNKSDKESSEKKEEDKDIDDAHDSESESSKKKPSDRKKRTREPRKEVATSSERREKKAKGKATEDGKSKPSEGEVRTNAKKENEKVKQSQPPSENTLPTSDNTTEQVEVKKASTTPEDVKSPAPKPFVPAPPPAVSAWKSGPPAAVKQAAVVSRALPATQTPTTPRASPPLAAAGAATPATSKPASHTKLQPSSEPAPTTPAPAPVPSQEPKQPTPTTAFESNILPAPGATALFPGNSALFGDSQGSTAVYGSWNPPPIVLPSTYVDPWKPNPFAPTSSVATSTLGAQFGSIWSNGAVTTAANAKSEDVGGITVHRPLYEANSTVPQEDAAVPDFPFGNLSINDKKSSEKAEAVENGVDLEEDANGEETAEANGEATDATPGRPTYPRRGGRHGGRKAGGRFGGRGPGRGGRGRHPAHNEKSHEQADQKADDSNNAGEPSNVGLDKRGGRGRGAGRGFKSSRGKASKRGPPKDKTSPKDEKPAAVASEST</sequence>
<evidence type="ECO:0000313" key="2">
    <source>
        <dbReference type="EMBL" id="KAL3801484.1"/>
    </source>
</evidence>
<name>A0ABD3QMQ6_9STRA</name>
<comment type="caution">
    <text evidence="2">The sequence shown here is derived from an EMBL/GenBank/DDBJ whole genome shotgun (WGS) entry which is preliminary data.</text>
</comment>
<feature type="compositionally biased region" description="Basic and acidic residues" evidence="1">
    <location>
        <begin position="376"/>
        <end position="428"/>
    </location>
</feature>
<evidence type="ECO:0008006" key="4">
    <source>
        <dbReference type="Google" id="ProtNLM"/>
    </source>
</evidence>
<feature type="compositionally biased region" description="Basic and acidic residues" evidence="1">
    <location>
        <begin position="1233"/>
        <end position="1248"/>
    </location>
</feature>
<feature type="compositionally biased region" description="Basic and acidic residues" evidence="1">
    <location>
        <begin position="279"/>
        <end position="351"/>
    </location>
</feature>
<feature type="compositionally biased region" description="Low complexity" evidence="1">
    <location>
        <begin position="39"/>
        <end position="55"/>
    </location>
</feature>
<feature type="compositionally biased region" description="Basic and acidic residues" evidence="1">
    <location>
        <begin position="747"/>
        <end position="756"/>
    </location>
</feature>
<feature type="compositionally biased region" description="Basic residues" evidence="1">
    <location>
        <begin position="1275"/>
        <end position="1285"/>
    </location>
</feature>
<evidence type="ECO:0000256" key="1">
    <source>
        <dbReference type="SAM" id="MobiDB-lite"/>
    </source>
</evidence>